<dbReference type="RefSeq" id="XP_022285020.1">
    <property type="nucleotide sequence ID" value="XM_022430179.1"/>
</dbReference>
<sequence length="88" mass="9945">MALLAMRFLKTKRVVKTRAQLAPLSLADSTGKGSQRIFRRTSWRYWVVEQIGSTDRASLARMLELIQASLRLNVYSSMVAKESTAARV</sequence>
<dbReference type="AlphaFoldDB" id="A0A219API5"/>
<dbReference type="GeneID" id="33937313"/>
<protein>
    <submittedName>
        <fullName evidence="1">Uncharacterized protein</fullName>
    </submittedName>
</protein>
<evidence type="ECO:0000313" key="2">
    <source>
        <dbReference type="Proteomes" id="UP000078397"/>
    </source>
</evidence>
<keyword evidence="2" id="KW-1185">Reference proteome</keyword>
<accession>A0A219API5</accession>
<evidence type="ECO:0000313" key="1">
    <source>
        <dbReference type="EMBL" id="OWT42509.1"/>
    </source>
</evidence>
<reference evidence="1 2" key="1">
    <citation type="journal article" date="2016" name="PLoS Pathog.">
        <title>Biosynthesis of antibiotic leucinostatins in bio-control fungus Purpureocillium lilacinum and their inhibition on phytophthora revealed by genome mining.</title>
        <authorList>
            <person name="Wang G."/>
            <person name="Liu Z."/>
            <person name="Lin R."/>
            <person name="Li E."/>
            <person name="Mao Z."/>
            <person name="Ling J."/>
            <person name="Yang Y."/>
            <person name="Yin W.B."/>
            <person name="Xie B."/>
        </authorList>
    </citation>
    <scope>NUCLEOTIDE SEQUENCE [LARGE SCALE GENOMIC DNA]</scope>
    <source>
        <strain evidence="1">170</strain>
    </source>
</reference>
<gene>
    <name evidence="1" type="ORF">VFPPC_18592</name>
</gene>
<proteinExistence type="predicted"/>
<dbReference type="EMBL" id="LSBJ02000015">
    <property type="protein sequence ID" value="OWT42509.1"/>
    <property type="molecule type" value="Genomic_DNA"/>
</dbReference>
<dbReference type="KEGG" id="pchm:VFPPC_18592"/>
<comment type="caution">
    <text evidence="1">The sequence shown here is derived from an EMBL/GenBank/DDBJ whole genome shotgun (WGS) entry which is preliminary data.</text>
</comment>
<dbReference type="Proteomes" id="UP000078397">
    <property type="component" value="Unassembled WGS sequence"/>
</dbReference>
<organism evidence="1 2">
    <name type="scientific">Pochonia chlamydosporia 170</name>
    <dbReference type="NCBI Taxonomy" id="1380566"/>
    <lineage>
        <taxon>Eukaryota</taxon>
        <taxon>Fungi</taxon>
        <taxon>Dikarya</taxon>
        <taxon>Ascomycota</taxon>
        <taxon>Pezizomycotina</taxon>
        <taxon>Sordariomycetes</taxon>
        <taxon>Hypocreomycetidae</taxon>
        <taxon>Hypocreales</taxon>
        <taxon>Clavicipitaceae</taxon>
        <taxon>Pochonia</taxon>
    </lineage>
</organism>
<name>A0A219API5_METCM</name>